<organism evidence="1">
    <name type="scientific">Tanacetum cinerariifolium</name>
    <name type="common">Dalmatian daisy</name>
    <name type="synonym">Chrysanthemum cinerariifolium</name>
    <dbReference type="NCBI Taxonomy" id="118510"/>
    <lineage>
        <taxon>Eukaryota</taxon>
        <taxon>Viridiplantae</taxon>
        <taxon>Streptophyta</taxon>
        <taxon>Embryophyta</taxon>
        <taxon>Tracheophyta</taxon>
        <taxon>Spermatophyta</taxon>
        <taxon>Magnoliopsida</taxon>
        <taxon>eudicotyledons</taxon>
        <taxon>Gunneridae</taxon>
        <taxon>Pentapetalae</taxon>
        <taxon>asterids</taxon>
        <taxon>campanulids</taxon>
        <taxon>Asterales</taxon>
        <taxon>Asteraceae</taxon>
        <taxon>Asteroideae</taxon>
        <taxon>Anthemideae</taxon>
        <taxon>Anthemidinae</taxon>
        <taxon>Tanacetum</taxon>
    </lineage>
</organism>
<proteinExistence type="predicted"/>
<name>A0A699KDE1_TANCI</name>
<protein>
    <submittedName>
        <fullName evidence="1">Uncharacterized protein</fullName>
    </submittedName>
</protein>
<comment type="caution">
    <text evidence="1">The sequence shown here is derived from an EMBL/GenBank/DDBJ whole genome shotgun (WGS) entry which is preliminary data.</text>
</comment>
<dbReference type="EMBL" id="BKCJ010495840">
    <property type="protein sequence ID" value="GFA82883.1"/>
    <property type="molecule type" value="Genomic_DNA"/>
</dbReference>
<evidence type="ECO:0000313" key="1">
    <source>
        <dbReference type="EMBL" id="GFA82883.1"/>
    </source>
</evidence>
<feature type="non-terminal residue" evidence="1">
    <location>
        <position position="1"/>
    </location>
</feature>
<gene>
    <name evidence="1" type="ORF">Tci_654855</name>
</gene>
<dbReference type="AlphaFoldDB" id="A0A699KDE1"/>
<reference evidence="1" key="1">
    <citation type="journal article" date="2019" name="Sci. Rep.">
        <title>Draft genome of Tanacetum cinerariifolium, the natural source of mosquito coil.</title>
        <authorList>
            <person name="Yamashiro T."/>
            <person name="Shiraishi A."/>
            <person name="Satake H."/>
            <person name="Nakayama K."/>
        </authorList>
    </citation>
    <scope>NUCLEOTIDE SEQUENCE</scope>
</reference>
<sequence>CIGRSGPSLLRNKVKWPLIFALEELATLATNLARKQKSYAADRWQLEWLKWHEKLHMRQMAQKLRNLREHDVMLRQEARNAAEPKHFGMVPKVQSQENMRSRTFMAAPGIRGVPRLSSSHDANMGAGQSEAESMIREVEEAARKLKAKVVDTHTIPAGQKGRKIEGAQSLTCF</sequence>
<accession>A0A699KDE1</accession>